<dbReference type="CDD" id="cd03257">
    <property type="entry name" value="ABC_NikE_OppD_transporters"/>
    <property type="match status" value="1"/>
</dbReference>
<keyword evidence="3" id="KW-0547">Nucleotide-binding</keyword>
<evidence type="ECO:0000256" key="3">
    <source>
        <dbReference type="ARBA" id="ARBA00022741"/>
    </source>
</evidence>
<dbReference type="InterPro" id="IPR003593">
    <property type="entry name" value="AAA+_ATPase"/>
</dbReference>
<dbReference type="Proteomes" id="UP000273811">
    <property type="component" value="Unassembled WGS sequence"/>
</dbReference>
<comment type="similarity">
    <text evidence="1">Belongs to the ABC transporter superfamily.</text>
</comment>
<evidence type="ECO:0000313" key="7">
    <source>
        <dbReference type="Proteomes" id="UP000273811"/>
    </source>
</evidence>
<evidence type="ECO:0000256" key="1">
    <source>
        <dbReference type="ARBA" id="ARBA00005417"/>
    </source>
</evidence>
<dbReference type="InterPro" id="IPR003439">
    <property type="entry name" value="ABC_transporter-like_ATP-bd"/>
</dbReference>
<dbReference type="GO" id="GO:0016887">
    <property type="term" value="F:ATP hydrolysis activity"/>
    <property type="evidence" value="ECO:0007669"/>
    <property type="project" value="InterPro"/>
</dbReference>
<keyword evidence="7" id="KW-1185">Reference proteome</keyword>
<dbReference type="InterPro" id="IPR050319">
    <property type="entry name" value="ABC_transp_ATP-bind"/>
</dbReference>
<protein>
    <submittedName>
        <fullName evidence="6">ATP-binding cassette domain-containing protein</fullName>
    </submittedName>
</protein>
<name>A0A443J0Q2_9BACI</name>
<reference evidence="6" key="1">
    <citation type="submission" date="2018-12" db="EMBL/GenBank/DDBJ databases">
        <authorList>
            <person name="Sun L."/>
            <person name="Chen Z."/>
        </authorList>
    </citation>
    <scope>NUCLEOTIDE SEQUENCE [LARGE SCALE GENOMIC DNA]</scope>
    <source>
        <strain evidence="6">DSM 16012</strain>
    </source>
</reference>
<evidence type="ECO:0000313" key="6">
    <source>
        <dbReference type="EMBL" id="RWR13980.1"/>
    </source>
</evidence>
<dbReference type="PANTHER" id="PTHR43776">
    <property type="entry name" value="TRANSPORT ATP-BINDING PROTEIN"/>
    <property type="match status" value="1"/>
</dbReference>
<dbReference type="SMART" id="SM00382">
    <property type="entry name" value="AAA"/>
    <property type="match status" value="1"/>
</dbReference>
<organism evidence="6 7">
    <name type="scientific">Siminovitchia fortis</name>
    <dbReference type="NCBI Taxonomy" id="254758"/>
    <lineage>
        <taxon>Bacteria</taxon>
        <taxon>Bacillati</taxon>
        <taxon>Bacillota</taxon>
        <taxon>Bacilli</taxon>
        <taxon>Bacillales</taxon>
        <taxon>Bacillaceae</taxon>
        <taxon>Siminovitchia</taxon>
    </lineage>
</organism>
<dbReference type="Gene3D" id="3.40.50.300">
    <property type="entry name" value="P-loop containing nucleotide triphosphate hydrolases"/>
    <property type="match status" value="1"/>
</dbReference>
<dbReference type="GO" id="GO:0055085">
    <property type="term" value="P:transmembrane transport"/>
    <property type="evidence" value="ECO:0007669"/>
    <property type="project" value="UniProtKB-ARBA"/>
</dbReference>
<dbReference type="GO" id="GO:0015833">
    <property type="term" value="P:peptide transport"/>
    <property type="evidence" value="ECO:0007669"/>
    <property type="project" value="InterPro"/>
</dbReference>
<dbReference type="Pfam" id="PF08352">
    <property type="entry name" value="oligo_HPY"/>
    <property type="match status" value="1"/>
</dbReference>
<comment type="caution">
    <text evidence="6">The sequence shown here is derived from an EMBL/GenBank/DDBJ whole genome shotgun (WGS) entry which is preliminary data.</text>
</comment>
<dbReference type="EMBL" id="QYTU02000004">
    <property type="protein sequence ID" value="RWR13980.1"/>
    <property type="molecule type" value="Genomic_DNA"/>
</dbReference>
<dbReference type="RefSeq" id="WP_120070074.1">
    <property type="nucleotide sequence ID" value="NZ_CP126113.1"/>
</dbReference>
<dbReference type="PANTHER" id="PTHR43776:SF7">
    <property type="entry name" value="D,D-DIPEPTIDE TRANSPORT ATP-BINDING PROTEIN DDPF-RELATED"/>
    <property type="match status" value="1"/>
</dbReference>
<dbReference type="FunFam" id="3.40.50.300:FF:000016">
    <property type="entry name" value="Oligopeptide ABC transporter ATP-binding component"/>
    <property type="match status" value="1"/>
</dbReference>
<evidence type="ECO:0000259" key="5">
    <source>
        <dbReference type="PROSITE" id="PS50893"/>
    </source>
</evidence>
<dbReference type="PROSITE" id="PS50893">
    <property type="entry name" value="ABC_TRANSPORTER_2"/>
    <property type="match status" value="1"/>
</dbReference>
<dbReference type="OrthoDB" id="9802264at2"/>
<dbReference type="NCBIfam" id="TIGR01727">
    <property type="entry name" value="oligo_HPY"/>
    <property type="match status" value="1"/>
</dbReference>
<evidence type="ECO:0000256" key="4">
    <source>
        <dbReference type="ARBA" id="ARBA00022840"/>
    </source>
</evidence>
<keyword evidence="4 6" id="KW-0067">ATP-binding</keyword>
<proteinExistence type="inferred from homology"/>
<accession>A0A443J0Q2</accession>
<gene>
    <name evidence="6" type="ORF">D4N35_003515</name>
</gene>
<dbReference type="InterPro" id="IPR027417">
    <property type="entry name" value="P-loop_NTPase"/>
</dbReference>
<dbReference type="GeneID" id="56390674"/>
<evidence type="ECO:0000256" key="2">
    <source>
        <dbReference type="ARBA" id="ARBA00022448"/>
    </source>
</evidence>
<sequence length="336" mass="38179">MGKQALLQVNNLKKHFYLGKGETLQAVDGITFHIYKGETFGIVGESGCGKSTAGRTIIGLYDRTEGEVIFKGKNIHTMNQKERYAFHRQMQMIFQDPYASLNPRSTVSEIISEPMEVHGMFANKQDQLKRVYQLLEDVGLHKDHANRYPHEFSGGQRQRIGIARALALDPEFIIADEPISALDVSVQAQVVNLLKRLQKEKGLTYLFIAHDLSMVKQISDRIGVMYLGHMVELTESDKLYNNPLHPYTRALLSAIPIPDPDVEDKRERIILEGELPSPINPPSGCVFRTRCPMAMDVCALEKPKWKEVHYHHYVACHLYDEQKTNGQDFTETAVSR</sequence>
<dbReference type="SUPFAM" id="SSF52540">
    <property type="entry name" value="P-loop containing nucleoside triphosphate hydrolases"/>
    <property type="match status" value="1"/>
</dbReference>
<dbReference type="AlphaFoldDB" id="A0A443J0Q2"/>
<dbReference type="GO" id="GO:0005524">
    <property type="term" value="F:ATP binding"/>
    <property type="evidence" value="ECO:0007669"/>
    <property type="project" value="UniProtKB-KW"/>
</dbReference>
<dbReference type="Pfam" id="PF00005">
    <property type="entry name" value="ABC_tran"/>
    <property type="match status" value="1"/>
</dbReference>
<dbReference type="InterPro" id="IPR017871">
    <property type="entry name" value="ABC_transporter-like_CS"/>
</dbReference>
<dbReference type="PROSITE" id="PS00211">
    <property type="entry name" value="ABC_TRANSPORTER_1"/>
    <property type="match status" value="1"/>
</dbReference>
<keyword evidence="2" id="KW-0813">Transport</keyword>
<dbReference type="InterPro" id="IPR013563">
    <property type="entry name" value="Oligopep_ABC_C"/>
</dbReference>
<feature type="domain" description="ABC transporter" evidence="5">
    <location>
        <begin position="7"/>
        <end position="252"/>
    </location>
</feature>